<keyword evidence="2 6" id="KW-0812">Transmembrane</keyword>
<reference evidence="7" key="1">
    <citation type="submission" date="2023-06" db="EMBL/GenBank/DDBJ databases">
        <title>Conoideocrella luteorostrata (Hypocreales: Clavicipitaceae), a potential biocontrol fungus for elongate hemlock scale in United States Christmas tree production areas.</title>
        <authorList>
            <person name="Barrett H."/>
            <person name="Lovett B."/>
            <person name="Macias A.M."/>
            <person name="Stajich J.E."/>
            <person name="Kasson M.T."/>
        </authorList>
    </citation>
    <scope>NUCLEOTIDE SEQUENCE</scope>
    <source>
        <strain evidence="7">ARSEF 14590</strain>
    </source>
</reference>
<proteinExistence type="predicted"/>
<evidence type="ECO:0000256" key="4">
    <source>
        <dbReference type="ARBA" id="ARBA00023136"/>
    </source>
</evidence>
<feature type="compositionally biased region" description="Polar residues" evidence="5">
    <location>
        <begin position="73"/>
        <end position="88"/>
    </location>
</feature>
<gene>
    <name evidence="7" type="ORF">QQS21_003773</name>
</gene>
<dbReference type="CDD" id="cd12087">
    <property type="entry name" value="TM_EGFR-like"/>
    <property type="match status" value="1"/>
</dbReference>
<dbReference type="InterPro" id="IPR051694">
    <property type="entry name" value="Immunoregulatory_rcpt-like"/>
</dbReference>
<evidence type="ECO:0000256" key="2">
    <source>
        <dbReference type="ARBA" id="ARBA00022692"/>
    </source>
</evidence>
<dbReference type="Proteomes" id="UP001251528">
    <property type="component" value="Unassembled WGS sequence"/>
</dbReference>
<feature type="compositionally biased region" description="Basic and acidic residues" evidence="5">
    <location>
        <begin position="128"/>
        <end position="138"/>
    </location>
</feature>
<dbReference type="GO" id="GO:0071944">
    <property type="term" value="C:cell periphery"/>
    <property type="evidence" value="ECO:0007669"/>
    <property type="project" value="UniProtKB-ARBA"/>
</dbReference>
<dbReference type="EMBL" id="JASWJB010000051">
    <property type="protein sequence ID" value="KAK2605819.1"/>
    <property type="molecule type" value="Genomic_DNA"/>
</dbReference>
<keyword evidence="3 6" id="KW-1133">Transmembrane helix</keyword>
<feature type="compositionally biased region" description="Basic residues" evidence="5">
    <location>
        <begin position="272"/>
        <end position="282"/>
    </location>
</feature>
<keyword evidence="8" id="KW-1185">Reference proteome</keyword>
<comment type="caution">
    <text evidence="7">The sequence shown here is derived from an EMBL/GenBank/DDBJ whole genome shotgun (WGS) entry which is preliminary data.</text>
</comment>
<dbReference type="PANTHER" id="PTHR15549">
    <property type="entry name" value="PAIRED IMMUNOGLOBULIN-LIKE TYPE 2 RECEPTOR"/>
    <property type="match status" value="1"/>
</dbReference>
<evidence type="ECO:0000256" key="5">
    <source>
        <dbReference type="SAM" id="MobiDB-lite"/>
    </source>
</evidence>
<feature type="region of interest" description="Disordered" evidence="5">
    <location>
        <begin position="125"/>
        <end position="190"/>
    </location>
</feature>
<name>A0AAJ0CSN1_9HYPO</name>
<accession>A0AAJ0CSN1</accession>
<evidence type="ECO:0000256" key="1">
    <source>
        <dbReference type="ARBA" id="ARBA00004167"/>
    </source>
</evidence>
<feature type="region of interest" description="Disordered" evidence="5">
    <location>
        <begin position="44"/>
        <end position="88"/>
    </location>
</feature>
<comment type="subcellular location">
    <subcellularLocation>
        <location evidence="1">Membrane</location>
        <topology evidence="1">Single-pass membrane protein</topology>
    </subcellularLocation>
</comment>
<evidence type="ECO:0000256" key="3">
    <source>
        <dbReference type="ARBA" id="ARBA00022989"/>
    </source>
</evidence>
<dbReference type="AlphaFoldDB" id="A0AAJ0CSN1"/>
<feature type="transmembrane region" description="Helical" evidence="6">
    <location>
        <begin position="96"/>
        <end position="119"/>
    </location>
</feature>
<protein>
    <submittedName>
        <fullName evidence="7">Uncharacterized protein</fullName>
    </submittedName>
</protein>
<feature type="compositionally biased region" description="Polar residues" evidence="5">
    <location>
        <begin position="144"/>
        <end position="156"/>
    </location>
</feature>
<evidence type="ECO:0000256" key="6">
    <source>
        <dbReference type="SAM" id="Phobius"/>
    </source>
</evidence>
<keyword evidence="4 6" id="KW-0472">Membrane</keyword>
<dbReference type="GO" id="GO:0016020">
    <property type="term" value="C:membrane"/>
    <property type="evidence" value="ECO:0007669"/>
    <property type="project" value="UniProtKB-SubCell"/>
</dbReference>
<sequence length="282" mass="30094">MFEGGYFQYGCGTASDLATTVVQSASGKGRLVLTSISVELTATPTPLSRPMTLSSESTETSGTSGSPVASDHPQPSTTNSDAAPSINGSDSKNTGAIIGGTVGGAAVIFAIAALAFFLWRRKSRNVRRGPEESQEPKPMRSMAPGNQQFEPFTSRQEVSEAMHPAMRPARPPANGVPMNRNSDGISVESPILGNAFHQPHHLDTVEEAGSRDGEQSGESDRVPLTRELDEFSHGFNTALEGIETDSDAENHNPVAYPGPRRAGGSGVLWQQNRRRSRNMAWM</sequence>
<organism evidence="7 8">
    <name type="scientific">Conoideocrella luteorostrata</name>
    <dbReference type="NCBI Taxonomy" id="1105319"/>
    <lineage>
        <taxon>Eukaryota</taxon>
        <taxon>Fungi</taxon>
        <taxon>Dikarya</taxon>
        <taxon>Ascomycota</taxon>
        <taxon>Pezizomycotina</taxon>
        <taxon>Sordariomycetes</taxon>
        <taxon>Hypocreomycetidae</taxon>
        <taxon>Hypocreales</taxon>
        <taxon>Clavicipitaceae</taxon>
        <taxon>Conoideocrella</taxon>
    </lineage>
</organism>
<feature type="region of interest" description="Disordered" evidence="5">
    <location>
        <begin position="241"/>
        <end position="282"/>
    </location>
</feature>
<feature type="compositionally biased region" description="Low complexity" evidence="5">
    <location>
        <begin position="54"/>
        <end position="66"/>
    </location>
</feature>
<evidence type="ECO:0000313" key="8">
    <source>
        <dbReference type="Proteomes" id="UP001251528"/>
    </source>
</evidence>
<evidence type="ECO:0000313" key="7">
    <source>
        <dbReference type="EMBL" id="KAK2605819.1"/>
    </source>
</evidence>